<dbReference type="Proteomes" id="UP001283361">
    <property type="component" value="Unassembled WGS sequence"/>
</dbReference>
<dbReference type="AlphaFoldDB" id="A0AAE1AJ85"/>
<evidence type="ECO:0000256" key="1">
    <source>
        <dbReference type="SAM" id="MobiDB-lite"/>
    </source>
</evidence>
<feature type="region of interest" description="Disordered" evidence="1">
    <location>
        <begin position="1"/>
        <end position="21"/>
    </location>
</feature>
<dbReference type="EMBL" id="JAWDGP010001742">
    <property type="protein sequence ID" value="KAK3788692.1"/>
    <property type="molecule type" value="Genomic_DNA"/>
</dbReference>
<evidence type="ECO:0000313" key="2">
    <source>
        <dbReference type="EMBL" id="KAK3788692.1"/>
    </source>
</evidence>
<organism evidence="2 3">
    <name type="scientific">Elysia crispata</name>
    <name type="common">lettuce slug</name>
    <dbReference type="NCBI Taxonomy" id="231223"/>
    <lineage>
        <taxon>Eukaryota</taxon>
        <taxon>Metazoa</taxon>
        <taxon>Spiralia</taxon>
        <taxon>Lophotrochozoa</taxon>
        <taxon>Mollusca</taxon>
        <taxon>Gastropoda</taxon>
        <taxon>Heterobranchia</taxon>
        <taxon>Euthyneura</taxon>
        <taxon>Panpulmonata</taxon>
        <taxon>Sacoglossa</taxon>
        <taxon>Placobranchoidea</taxon>
        <taxon>Plakobranchidae</taxon>
        <taxon>Elysia</taxon>
    </lineage>
</organism>
<evidence type="ECO:0000313" key="3">
    <source>
        <dbReference type="Proteomes" id="UP001283361"/>
    </source>
</evidence>
<comment type="caution">
    <text evidence="2">The sequence shown here is derived from an EMBL/GenBank/DDBJ whole genome shotgun (WGS) entry which is preliminary data.</text>
</comment>
<reference evidence="2" key="1">
    <citation type="journal article" date="2023" name="G3 (Bethesda)">
        <title>A reference genome for the long-term kleptoplast-retaining sea slug Elysia crispata morphotype clarki.</title>
        <authorList>
            <person name="Eastman K.E."/>
            <person name="Pendleton A.L."/>
            <person name="Shaikh M.A."/>
            <person name="Suttiyut T."/>
            <person name="Ogas R."/>
            <person name="Tomko P."/>
            <person name="Gavelis G."/>
            <person name="Widhalm J.R."/>
            <person name="Wisecaver J.H."/>
        </authorList>
    </citation>
    <scope>NUCLEOTIDE SEQUENCE</scope>
    <source>
        <strain evidence="2">ECLA1</strain>
    </source>
</reference>
<proteinExistence type="predicted"/>
<keyword evidence="3" id="KW-1185">Reference proteome</keyword>
<sequence length="112" mass="13195">MVRPQTWVQRTRDTGSERPGSSPIWCRRAVCFRNWLPYIPCDSGIRVLSGKIRIDDLKILQYYRETTILMFIIISVHTHTQRQKQDVSPEVTLDTRSSSCRFRNVSDYTIMD</sequence>
<accession>A0AAE1AJ85</accession>
<gene>
    <name evidence="2" type="ORF">RRG08_042343</name>
</gene>
<protein>
    <submittedName>
        <fullName evidence="2">Uncharacterized protein</fullName>
    </submittedName>
</protein>
<name>A0AAE1AJ85_9GAST</name>